<dbReference type="SUPFAM" id="SSF48452">
    <property type="entry name" value="TPR-like"/>
    <property type="match status" value="1"/>
</dbReference>
<dbReference type="Gene3D" id="2.60.40.1120">
    <property type="entry name" value="Carboxypeptidase-like, regulatory domain"/>
    <property type="match status" value="1"/>
</dbReference>
<keyword evidence="3" id="KW-0998">Cell outer membrane</keyword>
<dbReference type="PROSITE" id="PS51123">
    <property type="entry name" value="OMPA_2"/>
    <property type="match status" value="1"/>
</dbReference>
<dbReference type="Gene3D" id="2.120.10.30">
    <property type="entry name" value="TolB, C-terminal domain"/>
    <property type="match status" value="1"/>
</dbReference>
<dbReference type="InterPro" id="IPR006664">
    <property type="entry name" value="OMP_bac"/>
</dbReference>
<protein>
    <submittedName>
        <fullName evidence="7">Outer membrane protein OmpA-like peptidoglycan-associated protein/Tol biopolymer transport system component</fullName>
    </submittedName>
</protein>
<dbReference type="InterPro" id="IPR050330">
    <property type="entry name" value="Bact_OuterMem_StrucFunc"/>
</dbReference>
<evidence type="ECO:0000256" key="3">
    <source>
        <dbReference type="ARBA" id="ARBA00023237"/>
    </source>
</evidence>
<dbReference type="CDD" id="cd07185">
    <property type="entry name" value="OmpA_C-like"/>
    <property type="match status" value="1"/>
</dbReference>
<dbReference type="InterPro" id="IPR011042">
    <property type="entry name" value="6-blade_b-propeller_TolB-like"/>
</dbReference>
<accession>A0A7X0MIP5</accession>
<dbReference type="SUPFAM" id="SSF103088">
    <property type="entry name" value="OmpA-like"/>
    <property type="match status" value="1"/>
</dbReference>
<name>A0A7X0MIP5_9SPHI</name>
<evidence type="ECO:0000259" key="6">
    <source>
        <dbReference type="PROSITE" id="PS51123"/>
    </source>
</evidence>
<dbReference type="AlphaFoldDB" id="A0A7X0MIP5"/>
<feature type="chain" id="PRO_5030619283" evidence="5">
    <location>
        <begin position="20"/>
        <end position="632"/>
    </location>
</feature>
<dbReference type="Pfam" id="PF07676">
    <property type="entry name" value="PD40"/>
    <property type="match status" value="4"/>
</dbReference>
<dbReference type="InterPro" id="IPR006665">
    <property type="entry name" value="OmpA-like"/>
</dbReference>
<dbReference type="SUPFAM" id="SSF82171">
    <property type="entry name" value="DPP6 N-terminal domain-like"/>
    <property type="match status" value="1"/>
</dbReference>
<keyword evidence="2 4" id="KW-0472">Membrane</keyword>
<reference evidence="7 8" key="1">
    <citation type="submission" date="2020-08" db="EMBL/GenBank/DDBJ databases">
        <title>Genomic Encyclopedia of Type Strains, Phase IV (KMG-V): Genome sequencing to study the core and pangenomes of soil and plant-associated prokaryotes.</title>
        <authorList>
            <person name="Whitman W."/>
        </authorList>
    </citation>
    <scope>NUCLEOTIDE SEQUENCE [LARGE SCALE GENOMIC DNA]</scope>
    <source>
        <strain evidence="7 8">M2T3</strain>
    </source>
</reference>
<dbReference type="InterPro" id="IPR011990">
    <property type="entry name" value="TPR-like_helical_dom_sf"/>
</dbReference>
<dbReference type="InterPro" id="IPR011659">
    <property type="entry name" value="WD40"/>
</dbReference>
<evidence type="ECO:0000256" key="5">
    <source>
        <dbReference type="SAM" id="SignalP"/>
    </source>
</evidence>
<dbReference type="RefSeq" id="WP_184622964.1">
    <property type="nucleotide sequence ID" value="NZ_JACHCC010000002.1"/>
</dbReference>
<dbReference type="Gene3D" id="3.30.1330.60">
    <property type="entry name" value="OmpA-like domain"/>
    <property type="match status" value="1"/>
</dbReference>
<dbReference type="GO" id="GO:0009279">
    <property type="term" value="C:cell outer membrane"/>
    <property type="evidence" value="ECO:0007669"/>
    <property type="project" value="UniProtKB-SubCell"/>
</dbReference>
<dbReference type="Pfam" id="PF13181">
    <property type="entry name" value="TPR_8"/>
    <property type="match status" value="2"/>
</dbReference>
<proteinExistence type="predicted"/>
<evidence type="ECO:0000256" key="1">
    <source>
        <dbReference type="ARBA" id="ARBA00004442"/>
    </source>
</evidence>
<evidence type="ECO:0000313" key="8">
    <source>
        <dbReference type="Proteomes" id="UP000521017"/>
    </source>
</evidence>
<feature type="signal peptide" evidence="5">
    <location>
        <begin position="1"/>
        <end position="19"/>
    </location>
</feature>
<feature type="domain" description="OmpA-like" evidence="6">
    <location>
        <begin position="515"/>
        <end position="632"/>
    </location>
</feature>
<comment type="caution">
    <text evidence="7">The sequence shown here is derived from an EMBL/GenBank/DDBJ whole genome shotgun (WGS) entry which is preliminary data.</text>
</comment>
<dbReference type="InterPro" id="IPR036737">
    <property type="entry name" value="OmpA-like_sf"/>
</dbReference>
<evidence type="ECO:0000313" key="7">
    <source>
        <dbReference type="EMBL" id="MBB6498648.1"/>
    </source>
</evidence>
<dbReference type="Pfam" id="PF00691">
    <property type="entry name" value="OmpA"/>
    <property type="match status" value="1"/>
</dbReference>
<evidence type="ECO:0000256" key="4">
    <source>
        <dbReference type="PROSITE-ProRule" id="PRU00473"/>
    </source>
</evidence>
<evidence type="ECO:0000256" key="2">
    <source>
        <dbReference type="ARBA" id="ARBA00023136"/>
    </source>
</evidence>
<sequence>MKKILLLLICLFNCFLVQAQESTVKKAQQNFDSAQKLMLNRDYDGAAKLLEDAVAADPSFQFAFIQLADVYKFKKSFEQAKNNYLKAIAITNPAPEARVYYSLAETELNTGDYENARKHFVVFKDGYKGKEQLMIQKARKYILDCDFAMIAIKHPEKYEPRNLGPAINTKDREYLPTLTADGSTLIFSRTVDGNEDFYVSHKVNKEWRTAVPLSDKINTRFNEGAQSISPDGMYLFFTGCNREDGFGSCDLYVSHKNGNAWDTPFNLGAVVNSSSWDSQPAISPDGSTLYFVSNRPGGIGGYDIWKTTLNSEGEWSKPENLGPEINTIYDENTPFVHPDGKTLYFSSNGWPGMGNMDIFYSRAQPDGKWGKPVNIGYPINTFNEETGLMVSPDGTEGLFSSALKGGFGDMDIYSFKMPESARPLPITYVKGIVRDKETRNFLEARVQVVNLKTKETKFNDYTSASTGEFLAVMPMGSTYAFNAVADGYLFYSDNFVLNQTKAGQPYTLEIYLEKLKPGANMILRNIFFDTNKYELLPPSITELTNLLQLLQASKTVSIEIQGHTDNEGNAEANQTLSLQRAKAVYDYLIANQINPDRLTFKGFGATKPIASNDTTDGRQQNRRTSFIITSVR</sequence>
<organism evidence="7 8">
    <name type="scientific">Pedobacter cryoconitis</name>
    <dbReference type="NCBI Taxonomy" id="188932"/>
    <lineage>
        <taxon>Bacteria</taxon>
        <taxon>Pseudomonadati</taxon>
        <taxon>Bacteroidota</taxon>
        <taxon>Sphingobacteriia</taxon>
        <taxon>Sphingobacteriales</taxon>
        <taxon>Sphingobacteriaceae</taxon>
        <taxon>Pedobacter</taxon>
    </lineage>
</organism>
<dbReference type="PANTHER" id="PTHR30329">
    <property type="entry name" value="STATOR ELEMENT OF FLAGELLAR MOTOR COMPLEX"/>
    <property type="match status" value="1"/>
</dbReference>
<dbReference type="PRINTS" id="PR01021">
    <property type="entry name" value="OMPADOMAIN"/>
</dbReference>
<gene>
    <name evidence="7" type="ORF">HDF25_000785</name>
</gene>
<dbReference type="Gene3D" id="1.25.40.10">
    <property type="entry name" value="Tetratricopeptide repeat domain"/>
    <property type="match status" value="1"/>
</dbReference>
<keyword evidence="5" id="KW-0732">Signal</keyword>
<dbReference type="PANTHER" id="PTHR30329:SF21">
    <property type="entry name" value="LIPOPROTEIN YIAD-RELATED"/>
    <property type="match status" value="1"/>
</dbReference>
<comment type="subcellular location">
    <subcellularLocation>
        <location evidence="1">Cell outer membrane</location>
    </subcellularLocation>
</comment>
<dbReference type="EMBL" id="JACHCC010000002">
    <property type="protein sequence ID" value="MBB6498648.1"/>
    <property type="molecule type" value="Genomic_DNA"/>
</dbReference>
<dbReference type="Proteomes" id="UP000521017">
    <property type="component" value="Unassembled WGS sequence"/>
</dbReference>
<dbReference type="InterPro" id="IPR019734">
    <property type="entry name" value="TPR_rpt"/>
</dbReference>